<evidence type="ECO:0000256" key="1">
    <source>
        <dbReference type="SAM" id="MobiDB-lite"/>
    </source>
</evidence>
<protein>
    <submittedName>
        <fullName evidence="2">Uncharacterized protein</fullName>
    </submittedName>
</protein>
<dbReference type="Proteomes" id="UP000578077">
    <property type="component" value="Unassembled WGS sequence"/>
</dbReference>
<name>A0A841EIE7_9ACTN</name>
<dbReference type="InterPro" id="IPR036390">
    <property type="entry name" value="WH_DNA-bd_sf"/>
</dbReference>
<feature type="compositionally biased region" description="Polar residues" evidence="1">
    <location>
        <begin position="74"/>
        <end position="84"/>
    </location>
</feature>
<accession>A0A841EIE7</accession>
<evidence type="ECO:0000313" key="3">
    <source>
        <dbReference type="Proteomes" id="UP000578077"/>
    </source>
</evidence>
<gene>
    <name evidence="2" type="ORF">HNR25_003881</name>
</gene>
<dbReference type="SUPFAM" id="SSF46785">
    <property type="entry name" value="Winged helix' DNA-binding domain"/>
    <property type="match status" value="1"/>
</dbReference>
<dbReference type="AlphaFoldDB" id="A0A841EIE7"/>
<keyword evidence="3" id="KW-1185">Reference proteome</keyword>
<comment type="caution">
    <text evidence="2">The sequence shown here is derived from an EMBL/GenBank/DDBJ whole genome shotgun (WGS) entry which is preliminary data.</text>
</comment>
<dbReference type="EMBL" id="JACHLY010000001">
    <property type="protein sequence ID" value="MBB6000130.1"/>
    <property type="molecule type" value="Genomic_DNA"/>
</dbReference>
<sequence>MSDPSDSAEPRESDLEGELVALVCAHPGAALPFLSEKTGAERETVGAALDRLTRRGALRRRGQPGFSRWYPPTGEQSDTSAYSSDSPLTQLVVSYLDDHPDARAKDIAHALDRPGVSVRSRLRALQEEGRAQCRHDPAPRVKRGSPLLWRLATHRDGGRDGTDGGGSALVLQAVADHPDSTTADVVRRVGPAVPVQAHLTRLEHEGVLSQSPTRKTWVANKRATPASPDPQRADAPALAPTAAAVARALRERAAAVEGADGTGTEQDDSLSGLRSALLHDLAAALDAALPE</sequence>
<organism evidence="2 3">
    <name type="scientific">Streptomonospora salina</name>
    <dbReference type="NCBI Taxonomy" id="104205"/>
    <lineage>
        <taxon>Bacteria</taxon>
        <taxon>Bacillati</taxon>
        <taxon>Actinomycetota</taxon>
        <taxon>Actinomycetes</taxon>
        <taxon>Streptosporangiales</taxon>
        <taxon>Nocardiopsidaceae</taxon>
        <taxon>Streptomonospora</taxon>
    </lineage>
</organism>
<proteinExistence type="predicted"/>
<reference evidence="2 3" key="1">
    <citation type="submission" date="2020-08" db="EMBL/GenBank/DDBJ databases">
        <title>Sequencing the genomes of 1000 actinobacteria strains.</title>
        <authorList>
            <person name="Klenk H.-P."/>
        </authorList>
    </citation>
    <scope>NUCLEOTIDE SEQUENCE [LARGE SCALE GENOMIC DNA]</scope>
    <source>
        <strain evidence="2 3">DSM 44593</strain>
    </source>
</reference>
<feature type="region of interest" description="Disordered" evidence="1">
    <location>
        <begin position="60"/>
        <end position="84"/>
    </location>
</feature>
<dbReference type="RefSeq" id="WP_184637362.1">
    <property type="nucleotide sequence ID" value="NZ_BAABKT010000012.1"/>
</dbReference>
<evidence type="ECO:0000313" key="2">
    <source>
        <dbReference type="EMBL" id="MBB6000130.1"/>
    </source>
</evidence>